<dbReference type="AlphaFoldDB" id="A0AAD9PKR8"/>
<evidence type="ECO:0000256" key="2">
    <source>
        <dbReference type="SAM" id="SignalP"/>
    </source>
</evidence>
<protein>
    <submittedName>
        <fullName evidence="3">Uncharacterized protein</fullName>
    </submittedName>
</protein>
<feature type="coiled-coil region" evidence="1">
    <location>
        <begin position="172"/>
        <end position="199"/>
    </location>
</feature>
<feature type="signal peptide" evidence="2">
    <location>
        <begin position="1"/>
        <end position="17"/>
    </location>
</feature>
<evidence type="ECO:0000313" key="3">
    <source>
        <dbReference type="EMBL" id="KAK2196262.1"/>
    </source>
</evidence>
<dbReference type="GeneID" id="94335802"/>
<dbReference type="EMBL" id="JALLKP010000002">
    <property type="protein sequence ID" value="KAK2196262.1"/>
    <property type="molecule type" value="Genomic_DNA"/>
</dbReference>
<accession>A0AAD9PKR8</accession>
<dbReference type="RefSeq" id="XP_067803104.1">
    <property type="nucleotide sequence ID" value="XM_067946540.1"/>
</dbReference>
<gene>
    <name evidence="3" type="ORF">BdWA1_001504</name>
</gene>
<comment type="caution">
    <text evidence="3">The sequence shown here is derived from an EMBL/GenBank/DDBJ whole genome shotgun (WGS) entry which is preliminary data.</text>
</comment>
<sequence>MDLKWLLSFALVGCKLAACINYNDDIFVVKDGSISRHFARELYDEIIRIMLSDELSVTQCIENFLEILTSIKGLVDDGQINTEVEYDTIIKILSNTKDDLGYIKNYIEWLPKLAREVDDLKSQMQEQDRRTLGEDLTMRVKTLTAGKRELEEKLKMELEYVTAKVDALPIKKEITRKRIKALAQELENCEIHIKESESMILKGIVECIEKLLGSKTLTNEEHHTIDAEIFVMRMLLAVMEGAMETVENIQKEIEELKIGMTKEESQILDHEIMQHTAITTTETKELIEILRKEVLDIEKGMEAKPIKKTEGKLTTP</sequence>
<dbReference type="KEGG" id="bdw:94335802"/>
<feature type="chain" id="PRO_5041969822" evidence="2">
    <location>
        <begin position="18"/>
        <end position="316"/>
    </location>
</feature>
<keyword evidence="2" id="KW-0732">Signal</keyword>
<proteinExistence type="predicted"/>
<dbReference type="Proteomes" id="UP001214638">
    <property type="component" value="Unassembled WGS sequence"/>
</dbReference>
<reference evidence="3" key="1">
    <citation type="journal article" date="2023" name="Nat. Microbiol.">
        <title>Babesia duncani multi-omics identifies virulence factors and drug targets.</title>
        <authorList>
            <person name="Singh P."/>
            <person name="Lonardi S."/>
            <person name="Liang Q."/>
            <person name="Vydyam P."/>
            <person name="Khabirova E."/>
            <person name="Fang T."/>
            <person name="Gihaz S."/>
            <person name="Thekkiniath J."/>
            <person name="Munshi M."/>
            <person name="Abel S."/>
            <person name="Ciampossin L."/>
            <person name="Batugedara G."/>
            <person name="Gupta M."/>
            <person name="Lu X.M."/>
            <person name="Lenz T."/>
            <person name="Chakravarty S."/>
            <person name="Cornillot E."/>
            <person name="Hu Y."/>
            <person name="Ma W."/>
            <person name="Gonzalez L.M."/>
            <person name="Sanchez S."/>
            <person name="Estrada K."/>
            <person name="Sanchez-Flores A."/>
            <person name="Montero E."/>
            <person name="Harb O.S."/>
            <person name="Le Roch K.G."/>
            <person name="Mamoun C.B."/>
        </authorList>
    </citation>
    <scope>NUCLEOTIDE SEQUENCE</scope>
    <source>
        <strain evidence="3">WA1</strain>
    </source>
</reference>
<evidence type="ECO:0000256" key="1">
    <source>
        <dbReference type="SAM" id="Coils"/>
    </source>
</evidence>
<organism evidence="3 4">
    <name type="scientific">Babesia duncani</name>
    <dbReference type="NCBI Taxonomy" id="323732"/>
    <lineage>
        <taxon>Eukaryota</taxon>
        <taxon>Sar</taxon>
        <taxon>Alveolata</taxon>
        <taxon>Apicomplexa</taxon>
        <taxon>Aconoidasida</taxon>
        <taxon>Piroplasmida</taxon>
        <taxon>Babesiidae</taxon>
        <taxon>Babesia</taxon>
    </lineage>
</organism>
<name>A0AAD9PKR8_9APIC</name>
<keyword evidence="1" id="KW-0175">Coiled coil</keyword>
<feature type="coiled-coil region" evidence="1">
    <location>
        <begin position="239"/>
        <end position="266"/>
    </location>
</feature>
<evidence type="ECO:0000313" key="4">
    <source>
        <dbReference type="Proteomes" id="UP001214638"/>
    </source>
</evidence>
<keyword evidence="4" id="KW-1185">Reference proteome</keyword>